<keyword evidence="3" id="KW-1185">Reference proteome</keyword>
<feature type="transmembrane region" description="Helical" evidence="1">
    <location>
        <begin position="236"/>
        <end position="255"/>
    </location>
</feature>
<organism evidence="2 3">
    <name type="scientific">Arcicella aurantiaca</name>
    <dbReference type="NCBI Taxonomy" id="591202"/>
    <lineage>
        <taxon>Bacteria</taxon>
        <taxon>Pseudomonadati</taxon>
        <taxon>Bacteroidota</taxon>
        <taxon>Cytophagia</taxon>
        <taxon>Cytophagales</taxon>
        <taxon>Flectobacillaceae</taxon>
        <taxon>Arcicella</taxon>
    </lineage>
</organism>
<keyword evidence="1" id="KW-0472">Membrane</keyword>
<gene>
    <name evidence="2" type="ORF">LV89_01838</name>
</gene>
<evidence type="ECO:0000256" key="1">
    <source>
        <dbReference type="SAM" id="Phobius"/>
    </source>
</evidence>
<proteinExistence type="predicted"/>
<evidence type="ECO:0000313" key="2">
    <source>
        <dbReference type="EMBL" id="PWK27026.1"/>
    </source>
</evidence>
<protein>
    <submittedName>
        <fullName evidence="2">Uncharacterized protein</fullName>
    </submittedName>
</protein>
<keyword evidence="1" id="KW-0812">Transmembrane</keyword>
<dbReference type="RefSeq" id="WP_109742600.1">
    <property type="nucleotide sequence ID" value="NZ_QGGO01000008.1"/>
</dbReference>
<dbReference type="Proteomes" id="UP000245489">
    <property type="component" value="Unassembled WGS sequence"/>
</dbReference>
<evidence type="ECO:0000313" key="3">
    <source>
        <dbReference type="Proteomes" id="UP000245489"/>
    </source>
</evidence>
<reference evidence="2 3" key="1">
    <citation type="submission" date="2018-05" db="EMBL/GenBank/DDBJ databases">
        <title>Genomic Encyclopedia of Archaeal and Bacterial Type Strains, Phase II (KMG-II): from individual species to whole genera.</title>
        <authorList>
            <person name="Goeker M."/>
        </authorList>
    </citation>
    <scope>NUCLEOTIDE SEQUENCE [LARGE SCALE GENOMIC DNA]</scope>
    <source>
        <strain evidence="2 3">DSM 22214</strain>
    </source>
</reference>
<keyword evidence="1" id="KW-1133">Transmembrane helix</keyword>
<accession>A0A316EUV7</accession>
<sequence length="259" mass="29231">MAKKYRQIALWDETGRVSFDRLTKIAAANEIQLNRDIGKVWDVEGVVRAFRTKAEIPTGWWTCTVVDSIPQGDNFNGIHWYTGTGENRIPYAKAKHKGILSEGFLEKTFTKVITEENGEMSVDPYGEFIVSGADPEFANQTVDFLVELGDPVGALDNGYYINDVFVTNFIYPAYFYLTKQEGIKYDHLGVLTEPKGLVEGGDQLFRRAKQWIQAVKINGKKYFLKNGEEAPTSNSVFLILGSVIFILGVSLYFIFKKKP</sequence>
<name>A0A316EUV7_9BACT</name>
<comment type="caution">
    <text evidence="2">The sequence shown here is derived from an EMBL/GenBank/DDBJ whole genome shotgun (WGS) entry which is preliminary data.</text>
</comment>
<dbReference type="EMBL" id="QGGO01000008">
    <property type="protein sequence ID" value="PWK27026.1"/>
    <property type="molecule type" value="Genomic_DNA"/>
</dbReference>
<dbReference type="AlphaFoldDB" id="A0A316EUV7"/>
<dbReference type="OrthoDB" id="9048715at2"/>